<reference evidence="2 3" key="1">
    <citation type="journal article" date="2018" name="Cell">
        <title>The Chara Genome: Secondary Complexity and Implications for Plant Terrestrialization.</title>
        <authorList>
            <person name="Nishiyama T."/>
            <person name="Sakayama H."/>
            <person name="Vries J.D."/>
            <person name="Buschmann H."/>
            <person name="Saint-Marcoux D."/>
            <person name="Ullrich K.K."/>
            <person name="Haas F.B."/>
            <person name="Vanderstraeten L."/>
            <person name="Becker D."/>
            <person name="Lang D."/>
            <person name="Vosolsobe S."/>
            <person name="Rombauts S."/>
            <person name="Wilhelmsson P.K.I."/>
            <person name="Janitza P."/>
            <person name="Kern R."/>
            <person name="Heyl A."/>
            <person name="Rumpler F."/>
            <person name="Villalobos L.I.A.C."/>
            <person name="Clay J.M."/>
            <person name="Skokan R."/>
            <person name="Toyoda A."/>
            <person name="Suzuki Y."/>
            <person name="Kagoshima H."/>
            <person name="Schijlen E."/>
            <person name="Tajeshwar N."/>
            <person name="Catarino B."/>
            <person name="Hetherington A.J."/>
            <person name="Saltykova A."/>
            <person name="Bonnot C."/>
            <person name="Breuninger H."/>
            <person name="Symeonidi A."/>
            <person name="Radhakrishnan G.V."/>
            <person name="Van Nieuwerburgh F."/>
            <person name="Deforce D."/>
            <person name="Chang C."/>
            <person name="Karol K.G."/>
            <person name="Hedrich R."/>
            <person name="Ulvskov P."/>
            <person name="Glockner G."/>
            <person name="Delwiche C.F."/>
            <person name="Petrasek J."/>
            <person name="Van de Peer Y."/>
            <person name="Friml J."/>
            <person name="Beilby M."/>
            <person name="Dolan L."/>
            <person name="Kohara Y."/>
            <person name="Sugano S."/>
            <person name="Fujiyama A."/>
            <person name="Delaux P.-M."/>
            <person name="Quint M."/>
            <person name="TheiBen G."/>
            <person name="Hagemann M."/>
            <person name="Harholt J."/>
            <person name="Dunand C."/>
            <person name="Zachgo S."/>
            <person name="Langdale J."/>
            <person name="Maumus F."/>
            <person name="Straeten D.V.D."/>
            <person name="Gould S.B."/>
            <person name="Rensing S.A."/>
        </authorList>
    </citation>
    <scope>NUCLEOTIDE SEQUENCE [LARGE SCALE GENOMIC DNA]</scope>
    <source>
        <strain evidence="2 3">S276</strain>
    </source>
</reference>
<proteinExistence type="predicted"/>
<feature type="compositionally biased region" description="Polar residues" evidence="1">
    <location>
        <begin position="1"/>
        <end position="12"/>
    </location>
</feature>
<feature type="region of interest" description="Disordered" evidence="1">
    <location>
        <begin position="363"/>
        <end position="382"/>
    </location>
</feature>
<feature type="compositionally biased region" description="Basic and acidic residues" evidence="1">
    <location>
        <begin position="86"/>
        <end position="131"/>
    </location>
</feature>
<feature type="compositionally biased region" description="Polar residues" evidence="1">
    <location>
        <begin position="191"/>
        <end position="203"/>
    </location>
</feature>
<feature type="compositionally biased region" description="Low complexity" evidence="1">
    <location>
        <begin position="45"/>
        <end position="54"/>
    </location>
</feature>
<feature type="region of interest" description="Disordered" evidence="1">
    <location>
        <begin position="45"/>
        <end position="131"/>
    </location>
</feature>
<dbReference type="Proteomes" id="UP000265515">
    <property type="component" value="Unassembled WGS sequence"/>
</dbReference>
<dbReference type="EMBL" id="BFEA01000337">
    <property type="protein sequence ID" value="GBG80121.1"/>
    <property type="molecule type" value="Genomic_DNA"/>
</dbReference>
<evidence type="ECO:0000256" key="1">
    <source>
        <dbReference type="SAM" id="MobiDB-lite"/>
    </source>
</evidence>
<gene>
    <name evidence="2" type="ORF">CBR_g30488</name>
</gene>
<dbReference type="STRING" id="69332.A0A388LCS8"/>
<feature type="compositionally biased region" description="Pro residues" evidence="1">
    <location>
        <begin position="271"/>
        <end position="310"/>
    </location>
</feature>
<protein>
    <submittedName>
        <fullName evidence="2">Uncharacterized protein</fullName>
    </submittedName>
</protein>
<sequence length="405" mass="44049">MPSQQAPGQQAQRIKAPLPPPLLQAPPAAPNVSNAIIRFIPYQPPQNAAPYQQPRGGMNGNGSRGWNNRPRDTGGQGEGLMILREIWNERWEERERRRDEEDRRVREEQARLAREEEQRGLEQEEKREADREARLAQIIQEQMEEIEAKKRGGSAESSKKNWDKVDPPVKEGGEQQGRGKQGQQEERQGTMAGSSENPQQQGSGRPRVDNVTTPLDTGLIRMDIDTVRKAQEAQAAMFHQMLCCLEAIRQQVAGLSSAAVQNTQAPAAAHPAPPAQAPPPVSPPNPPAPQPPVPPPSPPAPHPPPSPPTFHAPVSPASRPPAPSAPNHRVSSTEPGPSRSRSERNDTPTGGGFSARLAGMFSSVAGTGTRRRSNGITINKPTNQELGFDHVIRGKKAVKACRGRT</sequence>
<evidence type="ECO:0000313" key="2">
    <source>
        <dbReference type="EMBL" id="GBG80121.1"/>
    </source>
</evidence>
<feature type="region of interest" description="Disordered" evidence="1">
    <location>
        <begin position="1"/>
        <end position="29"/>
    </location>
</feature>
<feature type="region of interest" description="Disordered" evidence="1">
    <location>
        <begin position="264"/>
        <end position="357"/>
    </location>
</feature>
<comment type="caution">
    <text evidence="2">The sequence shown here is derived from an EMBL/GenBank/DDBJ whole genome shotgun (WGS) entry which is preliminary data.</text>
</comment>
<accession>A0A388LCS8</accession>
<keyword evidence="3" id="KW-1185">Reference proteome</keyword>
<dbReference type="AlphaFoldDB" id="A0A388LCS8"/>
<feature type="compositionally biased region" description="Pro residues" evidence="1">
    <location>
        <begin position="17"/>
        <end position="29"/>
    </location>
</feature>
<organism evidence="2 3">
    <name type="scientific">Chara braunii</name>
    <name type="common">Braun's stonewort</name>
    <dbReference type="NCBI Taxonomy" id="69332"/>
    <lineage>
        <taxon>Eukaryota</taxon>
        <taxon>Viridiplantae</taxon>
        <taxon>Streptophyta</taxon>
        <taxon>Charophyceae</taxon>
        <taxon>Charales</taxon>
        <taxon>Characeae</taxon>
        <taxon>Chara</taxon>
    </lineage>
</organism>
<feature type="compositionally biased region" description="Basic and acidic residues" evidence="1">
    <location>
        <begin position="157"/>
        <end position="173"/>
    </location>
</feature>
<evidence type="ECO:0000313" key="3">
    <source>
        <dbReference type="Proteomes" id="UP000265515"/>
    </source>
</evidence>
<dbReference type="Gramene" id="GBG80121">
    <property type="protein sequence ID" value="GBG80121"/>
    <property type="gene ID" value="CBR_g30488"/>
</dbReference>
<name>A0A388LCS8_CHABU</name>
<feature type="region of interest" description="Disordered" evidence="1">
    <location>
        <begin position="144"/>
        <end position="217"/>
    </location>
</feature>